<feature type="transmembrane region" description="Helical" evidence="2">
    <location>
        <begin position="45"/>
        <end position="64"/>
    </location>
</feature>
<evidence type="ECO:0000313" key="3">
    <source>
        <dbReference type="EMBL" id="MBM2354924.1"/>
    </source>
</evidence>
<gene>
    <name evidence="3" type="ORF">JQX14_10255</name>
</gene>
<proteinExistence type="predicted"/>
<comment type="caution">
    <text evidence="3">The sequence shown here is derived from an EMBL/GenBank/DDBJ whole genome shotgun (WGS) entry which is preliminary data.</text>
</comment>
<feature type="compositionally biased region" description="Basic and acidic residues" evidence="1">
    <location>
        <begin position="77"/>
        <end position="100"/>
    </location>
</feature>
<dbReference type="EMBL" id="JAFBWN010000005">
    <property type="protein sequence ID" value="MBM2354924.1"/>
    <property type="molecule type" value="Genomic_DNA"/>
</dbReference>
<feature type="transmembrane region" description="Helical" evidence="2">
    <location>
        <begin position="20"/>
        <end position="39"/>
    </location>
</feature>
<accession>A0A9Q2RXA3</accession>
<reference evidence="3" key="1">
    <citation type="submission" date="2021-01" db="EMBL/GenBank/DDBJ databases">
        <title>Diatom-associated Roseobacters Show Island Model of Population Structure.</title>
        <authorList>
            <person name="Qu L."/>
            <person name="Feng X."/>
            <person name="Chen Y."/>
            <person name="Li L."/>
            <person name="Wang X."/>
            <person name="Hu Z."/>
            <person name="Wang H."/>
            <person name="Luo H."/>
        </authorList>
    </citation>
    <scope>NUCLEOTIDE SEQUENCE</scope>
    <source>
        <strain evidence="3">SM26-45</strain>
    </source>
</reference>
<evidence type="ECO:0000256" key="2">
    <source>
        <dbReference type="SAM" id="Phobius"/>
    </source>
</evidence>
<feature type="region of interest" description="Disordered" evidence="1">
    <location>
        <begin position="74"/>
        <end position="100"/>
    </location>
</feature>
<keyword evidence="2" id="KW-0812">Transmembrane</keyword>
<dbReference type="AlphaFoldDB" id="A0A9Q2RXA3"/>
<evidence type="ECO:0000313" key="4">
    <source>
        <dbReference type="Proteomes" id="UP000809337"/>
    </source>
</evidence>
<dbReference type="Proteomes" id="UP000809337">
    <property type="component" value="Unassembled WGS sequence"/>
</dbReference>
<protein>
    <submittedName>
        <fullName evidence="3">Uncharacterized protein</fullName>
    </submittedName>
</protein>
<name>A0A9Q2RXA3_9RHOB</name>
<evidence type="ECO:0000256" key="1">
    <source>
        <dbReference type="SAM" id="MobiDB-lite"/>
    </source>
</evidence>
<keyword evidence="2" id="KW-0472">Membrane</keyword>
<sequence>MKYTLPPIVTKREPGPGIWAFLFIGLIYANLSAAVIFLLGGHLGLVALAYVLGGVVATMVSILVHGMLQRRATLADAPEHPEHQRDAPAPGRIRETAKAK</sequence>
<organism evidence="3 4">
    <name type="scientific">Pseudosulfitobacter pseudonitzschiae</name>
    <dbReference type="NCBI Taxonomy" id="1402135"/>
    <lineage>
        <taxon>Bacteria</taxon>
        <taxon>Pseudomonadati</taxon>
        <taxon>Pseudomonadota</taxon>
        <taxon>Alphaproteobacteria</taxon>
        <taxon>Rhodobacterales</taxon>
        <taxon>Roseobacteraceae</taxon>
        <taxon>Pseudosulfitobacter</taxon>
    </lineage>
</organism>
<keyword evidence="2" id="KW-1133">Transmembrane helix</keyword>